<dbReference type="AlphaFoldDB" id="Q7MET9"/>
<proteinExistence type="predicted"/>
<dbReference type="EMBL" id="BA000038">
    <property type="protein sequence ID" value="BAC96607.1"/>
    <property type="molecule type" value="Genomic_DNA"/>
</dbReference>
<dbReference type="InterPro" id="IPR051932">
    <property type="entry name" value="Bact_StressResp_Reg"/>
</dbReference>
<feature type="domain" description="STAS" evidence="1">
    <location>
        <begin position="6"/>
        <end position="118"/>
    </location>
</feature>
<organism evidence="2 3">
    <name type="scientific">Vibrio vulnificus (strain YJ016)</name>
    <dbReference type="NCBI Taxonomy" id="196600"/>
    <lineage>
        <taxon>Bacteria</taxon>
        <taxon>Pseudomonadati</taxon>
        <taxon>Pseudomonadota</taxon>
        <taxon>Gammaproteobacteria</taxon>
        <taxon>Vibrionales</taxon>
        <taxon>Vibrionaceae</taxon>
        <taxon>Vibrio</taxon>
    </lineage>
</organism>
<evidence type="ECO:0000313" key="3">
    <source>
        <dbReference type="Proteomes" id="UP000002675"/>
    </source>
</evidence>
<dbReference type="InterPro" id="IPR036513">
    <property type="entry name" value="STAS_dom_sf"/>
</dbReference>
<evidence type="ECO:0000259" key="1">
    <source>
        <dbReference type="PROSITE" id="PS50801"/>
    </source>
</evidence>
<dbReference type="eggNOG" id="COG1366">
    <property type="taxonomic scope" value="Bacteria"/>
</dbReference>
<dbReference type="Pfam" id="PF01740">
    <property type="entry name" value="STAS"/>
    <property type="match status" value="1"/>
</dbReference>
<dbReference type="STRING" id="672.VV93_v1c35840"/>
<dbReference type="Gene3D" id="3.30.750.24">
    <property type="entry name" value="STAS domain"/>
    <property type="match status" value="1"/>
</dbReference>
<accession>Q7MET9</accession>
<dbReference type="KEGG" id="vvy:VVA0581"/>
<protein>
    <submittedName>
        <fullName evidence="2">Anti-anti-sigma regulatory factor</fullName>
    </submittedName>
</protein>
<reference evidence="2 3" key="1">
    <citation type="journal article" date="2003" name="Genome Res.">
        <title>Comparative genome analysis of Vibrio vulnificus, a marine pathogen.</title>
        <authorList>
            <person name="Chen C.Y."/>
            <person name="Wu K.M."/>
            <person name="Chang Y.C."/>
            <person name="Chang C.H."/>
            <person name="Tsai H.C."/>
            <person name="Liao T.L."/>
            <person name="Liu Y.M."/>
            <person name="Chen H.J."/>
            <person name="Shen A.B."/>
            <person name="Li J.C."/>
            <person name="Su T.L."/>
            <person name="Shao C.P."/>
            <person name="Lee C.T."/>
            <person name="Hor L.I."/>
            <person name="Tsai S.F."/>
        </authorList>
    </citation>
    <scope>NUCLEOTIDE SEQUENCE [LARGE SCALE GENOMIC DNA]</scope>
    <source>
        <strain evidence="2 3">YJ016</strain>
    </source>
</reference>
<dbReference type="SUPFAM" id="SSF52091">
    <property type="entry name" value="SpoIIaa-like"/>
    <property type="match status" value="1"/>
</dbReference>
<dbReference type="Proteomes" id="UP000002675">
    <property type="component" value="Chromosome II"/>
</dbReference>
<dbReference type="InterPro" id="IPR002645">
    <property type="entry name" value="STAS_dom"/>
</dbReference>
<dbReference type="CDD" id="cd07041">
    <property type="entry name" value="STAS_RsbR_RsbS_like"/>
    <property type="match status" value="1"/>
</dbReference>
<dbReference type="PANTHER" id="PTHR33745">
    <property type="entry name" value="RSBT ANTAGONIST PROTEIN RSBS-RELATED"/>
    <property type="match status" value="1"/>
</dbReference>
<name>Q7MET9_VIBVY</name>
<sequence>MMTMQSAISISKLQDVLIASVQVDLTESTLRDFSLDLLDAVKSTRAKGVMIELSGVKTLDGESMHRLLDVVKTVEVMGCRCLLVGLRPGVVIGLMDIGIDLASTLCVADLEQGFLYLE</sequence>
<gene>
    <name evidence="2" type="ordered locus">VVA0581</name>
</gene>
<dbReference type="HOGENOM" id="CLU_138490_1_0_6"/>
<evidence type="ECO:0000313" key="2">
    <source>
        <dbReference type="EMBL" id="BAC96607.1"/>
    </source>
</evidence>
<dbReference type="PANTHER" id="PTHR33745:SF1">
    <property type="entry name" value="RSBT ANTAGONIST PROTEIN RSBS"/>
    <property type="match status" value="1"/>
</dbReference>
<dbReference type="PROSITE" id="PS50801">
    <property type="entry name" value="STAS"/>
    <property type="match status" value="1"/>
</dbReference>